<proteinExistence type="predicted"/>
<dbReference type="AlphaFoldDB" id="A0A382SZR3"/>
<accession>A0A382SZR3</accession>
<gene>
    <name evidence="1" type="ORF">METZ01_LOCUS367591</name>
</gene>
<sequence>MLERFHIPEEDEIRVNPEKLREVSEQIFMKCGMNFANSKIATDVLLQADIR</sequence>
<evidence type="ECO:0000313" key="1">
    <source>
        <dbReference type="EMBL" id="SVD14737.1"/>
    </source>
</evidence>
<protein>
    <submittedName>
        <fullName evidence="1">Uncharacterized protein</fullName>
    </submittedName>
</protein>
<feature type="non-terminal residue" evidence="1">
    <location>
        <position position="51"/>
    </location>
</feature>
<dbReference type="Gene3D" id="1.10.1530.10">
    <property type="match status" value="1"/>
</dbReference>
<dbReference type="InterPro" id="IPR043144">
    <property type="entry name" value="Mal/L-sulf/L-lact_DH-like_ah"/>
</dbReference>
<dbReference type="EMBL" id="UINC01132424">
    <property type="protein sequence ID" value="SVD14737.1"/>
    <property type="molecule type" value="Genomic_DNA"/>
</dbReference>
<reference evidence="1" key="1">
    <citation type="submission" date="2018-05" db="EMBL/GenBank/DDBJ databases">
        <authorList>
            <person name="Lanie J.A."/>
            <person name="Ng W.-L."/>
            <person name="Kazmierczak K.M."/>
            <person name="Andrzejewski T.M."/>
            <person name="Davidsen T.M."/>
            <person name="Wayne K.J."/>
            <person name="Tettelin H."/>
            <person name="Glass J.I."/>
            <person name="Rusch D."/>
            <person name="Podicherti R."/>
            <person name="Tsui H.-C.T."/>
            <person name="Winkler M.E."/>
        </authorList>
    </citation>
    <scope>NUCLEOTIDE SEQUENCE</scope>
</reference>
<name>A0A382SZR3_9ZZZZ</name>
<organism evidence="1">
    <name type="scientific">marine metagenome</name>
    <dbReference type="NCBI Taxonomy" id="408172"/>
    <lineage>
        <taxon>unclassified sequences</taxon>
        <taxon>metagenomes</taxon>
        <taxon>ecological metagenomes</taxon>
    </lineage>
</organism>